<keyword evidence="1" id="KW-0732">Signal</keyword>
<dbReference type="EMBL" id="JAMGBC010000001">
    <property type="protein sequence ID" value="MCL6677831.1"/>
    <property type="molecule type" value="Genomic_DNA"/>
</dbReference>
<proteinExistence type="predicted"/>
<name>A0ABT0RC49_9SPHN</name>
<evidence type="ECO:0000256" key="1">
    <source>
        <dbReference type="SAM" id="SignalP"/>
    </source>
</evidence>
<dbReference type="Proteomes" id="UP001165343">
    <property type="component" value="Unassembled WGS sequence"/>
</dbReference>
<dbReference type="RefSeq" id="WP_249866820.1">
    <property type="nucleotide sequence ID" value="NZ_JAMGBC010000001.1"/>
</dbReference>
<evidence type="ECO:0008006" key="4">
    <source>
        <dbReference type="Google" id="ProtNLM"/>
    </source>
</evidence>
<keyword evidence="3" id="KW-1185">Reference proteome</keyword>
<feature type="signal peptide" evidence="1">
    <location>
        <begin position="1"/>
        <end position="20"/>
    </location>
</feature>
<comment type="caution">
    <text evidence="2">The sequence shown here is derived from an EMBL/GenBank/DDBJ whole genome shotgun (WGS) entry which is preliminary data.</text>
</comment>
<accession>A0ABT0RC49</accession>
<protein>
    <recommendedName>
        <fullName evidence="4">Porin</fullName>
    </recommendedName>
</protein>
<gene>
    <name evidence="2" type="ORF">LZ519_00635</name>
</gene>
<organism evidence="2 3">
    <name type="scientific">Sphingomonas anseongensis</name>
    <dbReference type="NCBI Taxonomy" id="2908207"/>
    <lineage>
        <taxon>Bacteria</taxon>
        <taxon>Pseudomonadati</taxon>
        <taxon>Pseudomonadota</taxon>
        <taxon>Alphaproteobacteria</taxon>
        <taxon>Sphingomonadales</taxon>
        <taxon>Sphingomonadaceae</taxon>
        <taxon>Sphingomonas</taxon>
    </lineage>
</organism>
<reference evidence="2" key="1">
    <citation type="submission" date="2022-05" db="EMBL/GenBank/DDBJ databases">
        <authorList>
            <person name="Jo J.-H."/>
            <person name="Im W.-T."/>
        </authorList>
    </citation>
    <scope>NUCLEOTIDE SEQUENCE</scope>
    <source>
        <strain evidence="2">RG327</strain>
    </source>
</reference>
<evidence type="ECO:0000313" key="2">
    <source>
        <dbReference type="EMBL" id="MCL6677831.1"/>
    </source>
</evidence>
<sequence>MQKLLVSLAAFGLFAAPATAQIAPAPQDQAQAAPAEKPKTVKKTVCKNVEEERSIGSRLAPTTKICRVVEVPAPPAKSAPQANGAR</sequence>
<evidence type="ECO:0000313" key="3">
    <source>
        <dbReference type="Proteomes" id="UP001165343"/>
    </source>
</evidence>
<feature type="chain" id="PRO_5046468601" description="Porin" evidence="1">
    <location>
        <begin position="21"/>
        <end position="86"/>
    </location>
</feature>